<dbReference type="Proteomes" id="UP000442714">
    <property type="component" value="Unassembled WGS sequence"/>
</dbReference>
<evidence type="ECO:0000259" key="3">
    <source>
        <dbReference type="PROSITE" id="PS51462"/>
    </source>
</evidence>
<proteinExistence type="predicted"/>
<dbReference type="OrthoDB" id="8480561at2"/>
<name>A0A844ZYR0_9SPHN</name>
<feature type="domain" description="Nudix hydrolase" evidence="3">
    <location>
        <begin position="30"/>
        <end position="153"/>
    </location>
</feature>
<evidence type="ECO:0000256" key="2">
    <source>
        <dbReference type="ARBA" id="ARBA00022801"/>
    </source>
</evidence>
<sequence length="158" mass="17661">MLRLIPAPLHRLLYKTADFLRSLWWQIARPQIEGAAVVATDAQGRLLLIRLSYGSGGWNIPTGGVNRAEEPVDAARRELREETGCEAETIVPLGVQHTIIHGARNRVHVFAAKVSGPPAADMREVIEARMFAMDSLPEPLTKTTQRRLDLYRSVSEQR</sequence>
<dbReference type="Gene3D" id="3.90.79.10">
    <property type="entry name" value="Nucleoside Triphosphate Pyrophosphohydrolase"/>
    <property type="match status" value="1"/>
</dbReference>
<dbReference type="PANTHER" id="PTHR43222:SF2">
    <property type="entry name" value="NUDIX HYDROLASE 23, CHLOROPLASTIC"/>
    <property type="match status" value="1"/>
</dbReference>
<dbReference type="PANTHER" id="PTHR43222">
    <property type="entry name" value="NUDIX HYDROLASE 23"/>
    <property type="match status" value="1"/>
</dbReference>
<accession>A0A844ZYR0</accession>
<dbReference type="AlphaFoldDB" id="A0A844ZYR0"/>
<dbReference type="InterPro" id="IPR000086">
    <property type="entry name" value="NUDIX_hydrolase_dom"/>
</dbReference>
<dbReference type="PROSITE" id="PS00893">
    <property type="entry name" value="NUDIX_BOX"/>
    <property type="match status" value="1"/>
</dbReference>
<keyword evidence="5" id="KW-1185">Reference proteome</keyword>
<gene>
    <name evidence="4" type="ORF">GRI41_13665</name>
</gene>
<comment type="cofactor">
    <cofactor evidence="1">
        <name>Mg(2+)</name>
        <dbReference type="ChEBI" id="CHEBI:18420"/>
    </cofactor>
</comment>
<evidence type="ECO:0000313" key="5">
    <source>
        <dbReference type="Proteomes" id="UP000442714"/>
    </source>
</evidence>
<dbReference type="Pfam" id="PF00293">
    <property type="entry name" value="NUDIX"/>
    <property type="match status" value="1"/>
</dbReference>
<dbReference type="SUPFAM" id="SSF55811">
    <property type="entry name" value="Nudix"/>
    <property type="match status" value="1"/>
</dbReference>
<dbReference type="PROSITE" id="PS51462">
    <property type="entry name" value="NUDIX"/>
    <property type="match status" value="1"/>
</dbReference>
<dbReference type="RefSeq" id="WP_160605692.1">
    <property type="nucleotide sequence ID" value="NZ_WTYX01000002.1"/>
</dbReference>
<evidence type="ECO:0000313" key="4">
    <source>
        <dbReference type="EMBL" id="MXO91877.1"/>
    </source>
</evidence>
<dbReference type="InterPro" id="IPR015797">
    <property type="entry name" value="NUDIX_hydrolase-like_dom_sf"/>
</dbReference>
<evidence type="ECO:0000256" key="1">
    <source>
        <dbReference type="ARBA" id="ARBA00001946"/>
    </source>
</evidence>
<keyword evidence="2" id="KW-0378">Hydrolase</keyword>
<protein>
    <submittedName>
        <fullName evidence="4">NUDIX domain-containing protein</fullName>
    </submittedName>
</protein>
<dbReference type="EMBL" id="WTYX01000002">
    <property type="protein sequence ID" value="MXO91877.1"/>
    <property type="molecule type" value="Genomic_DNA"/>
</dbReference>
<reference evidence="4 5" key="1">
    <citation type="submission" date="2019-12" db="EMBL/GenBank/DDBJ databases">
        <title>Genomic-based taxomic classification of the family Erythrobacteraceae.</title>
        <authorList>
            <person name="Xu L."/>
        </authorList>
    </citation>
    <scope>NUCLEOTIDE SEQUENCE [LARGE SCALE GENOMIC DNA]</scope>
    <source>
        <strain evidence="4 5">KCTC 52763</strain>
    </source>
</reference>
<comment type="caution">
    <text evidence="4">The sequence shown here is derived from an EMBL/GenBank/DDBJ whole genome shotgun (WGS) entry which is preliminary data.</text>
</comment>
<dbReference type="GO" id="GO:0016787">
    <property type="term" value="F:hydrolase activity"/>
    <property type="evidence" value="ECO:0007669"/>
    <property type="project" value="UniProtKB-KW"/>
</dbReference>
<organism evidence="4 5">
    <name type="scientific">Pontixanthobacter aquaemixtae</name>
    <dbReference type="NCBI Taxonomy" id="1958940"/>
    <lineage>
        <taxon>Bacteria</taxon>
        <taxon>Pseudomonadati</taxon>
        <taxon>Pseudomonadota</taxon>
        <taxon>Alphaproteobacteria</taxon>
        <taxon>Sphingomonadales</taxon>
        <taxon>Erythrobacteraceae</taxon>
        <taxon>Pontixanthobacter</taxon>
    </lineage>
</organism>
<dbReference type="InterPro" id="IPR020084">
    <property type="entry name" value="NUDIX_hydrolase_CS"/>
</dbReference>